<dbReference type="EMBL" id="CP158357">
    <property type="protein sequence ID" value="XBX77922.1"/>
    <property type="molecule type" value="Genomic_DNA"/>
</dbReference>
<keyword evidence="9" id="KW-0812">Transmembrane</keyword>
<evidence type="ECO:0000259" key="10">
    <source>
        <dbReference type="SMART" id="SM00387"/>
    </source>
</evidence>
<dbReference type="InterPro" id="IPR036890">
    <property type="entry name" value="HATPase_C_sf"/>
</dbReference>
<keyword evidence="8" id="KW-0902">Two-component regulatory system</keyword>
<dbReference type="PANTHER" id="PTHR24421">
    <property type="entry name" value="NITRATE/NITRITE SENSOR PROTEIN NARX-RELATED"/>
    <property type="match status" value="1"/>
</dbReference>
<keyword evidence="6 11" id="KW-0418">Kinase</keyword>
<evidence type="ECO:0000256" key="5">
    <source>
        <dbReference type="ARBA" id="ARBA00022741"/>
    </source>
</evidence>
<evidence type="ECO:0000256" key="7">
    <source>
        <dbReference type="ARBA" id="ARBA00022840"/>
    </source>
</evidence>
<evidence type="ECO:0000256" key="4">
    <source>
        <dbReference type="ARBA" id="ARBA00022679"/>
    </source>
</evidence>
<dbReference type="Gene3D" id="1.20.5.1930">
    <property type="match status" value="1"/>
</dbReference>
<evidence type="ECO:0000256" key="1">
    <source>
        <dbReference type="ARBA" id="ARBA00000085"/>
    </source>
</evidence>
<evidence type="ECO:0000256" key="2">
    <source>
        <dbReference type="ARBA" id="ARBA00012438"/>
    </source>
</evidence>
<dbReference type="RefSeq" id="WP_350351324.1">
    <property type="nucleotide sequence ID" value="NZ_CP158357.1"/>
</dbReference>
<feature type="transmembrane region" description="Helical" evidence="9">
    <location>
        <begin position="97"/>
        <end position="114"/>
    </location>
</feature>
<evidence type="ECO:0000256" key="8">
    <source>
        <dbReference type="ARBA" id="ARBA00023012"/>
    </source>
</evidence>
<dbReference type="SUPFAM" id="SSF55874">
    <property type="entry name" value="ATPase domain of HSP90 chaperone/DNA topoisomerase II/histidine kinase"/>
    <property type="match status" value="1"/>
</dbReference>
<reference evidence="11" key="1">
    <citation type="submission" date="2024-06" db="EMBL/GenBank/DDBJ databases">
        <title>Draft genome sequence of Microbacterium sp. strain A8/3-1, isolated from Oxytropis tragacanthoides Fisch. ex DC. Root nodules in the Altai region of Russia.</title>
        <authorList>
            <person name="Sazanova A."/>
            <person name="Guro P."/>
            <person name="Kuznetsova I."/>
            <person name="Belimov A."/>
            <person name="Safronova V."/>
        </authorList>
    </citation>
    <scope>NUCLEOTIDE SEQUENCE</scope>
    <source>
        <strain evidence="11">A8/3-1</strain>
    </source>
</reference>
<evidence type="ECO:0000256" key="3">
    <source>
        <dbReference type="ARBA" id="ARBA00022553"/>
    </source>
</evidence>
<dbReference type="EC" id="2.7.13.3" evidence="2"/>
<dbReference type="GO" id="GO:0016020">
    <property type="term" value="C:membrane"/>
    <property type="evidence" value="ECO:0007669"/>
    <property type="project" value="InterPro"/>
</dbReference>
<comment type="catalytic activity">
    <reaction evidence="1">
        <text>ATP + protein L-histidine = ADP + protein N-phospho-L-histidine.</text>
        <dbReference type="EC" id="2.7.13.3"/>
    </reaction>
</comment>
<protein>
    <recommendedName>
        <fullName evidence="2">histidine kinase</fullName>
        <ecNumber evidence="2">2.7.13.3</ecNumber>
    </recommendedName>
</protein>
<keyword evidence="9" id="KW-0472">Membrane</keyword>
<dbReference type="PANTHER" id="PTHR24421:SF10">
    <property type="entry name" value="NITRATE_NITRITE SENSOR PROTEIN NARQ"/>
    <property type="match status" value="1"/>
</dbReference>
<feature type="transmembrane region" description="Helical" evidence="9">
    <location>
        <begin position="150"/>
        <end position="171"/>
    </location>
</feature>
<dbReference type="InterPro" id="IPR050482">
    <property type="entry name" value="Sensor_HK_TwoCompSys"/>
</dbReference>
<keyword evidence="7" id="KW-0067">ATP-binding</keyword>
<dbReference type="InterPro" id="IPR003594">
    <property type="entry name" value="HATPase_dom"/>
</dbReference>
<evidence type="ECO:0000256" key="6">
    <source>
        <dbReference type="ARBA" id="ARBA00022777"/>
    </source>
</evidence>
<sequence length="390" mass="41068">MPSETSSAIRRRPAWPRVDSVVALIALVILLPSSIALLTDPSVRPGPIILALAIVLYAVLHAASLLAVRSPVVAIVIASGVMCALILVPGLRAVSAALLPSTAAYLLVIAQVAIRTGTLFRTLALGSGVFGALLVVAAEPQFDDAMLRVGAFVGLSGAIAAAWAIGLLLRLRRAQAEERLRMRVAQAIADERMRINRDLHDIVAHSMTVMIAQAEVARALSEDDPDRSRAALGIVVDTGREALRGMRAVVADDAPREPLPTIDSLDALFDSVRTPSIDVRVAETGARGELRPDAAVALHHAVREALTNSVRYAAPPVQIDVRLEWQPDAVHVTIDDDGGRGRTQSDLGGGVGLVGIAERVRLAGGTLTAAEGESRGWVVAVDLPAERSAR</sequence>
<dbReference type="GO" id="GO:0046983">
    <property type="term" value="F:protein dimerization activity"/>
    <property type="evidence" value="ECO:0007669"/>
    <property type="project" value="InterPro"/>
</dbReference>
<dbReference type="Pfam" id="PF02518">
    <property type="entry name" value="HATPase_c"/>
    <property type="match status" value="1"/>
</dbReference>
<evidence type="ECO:0000256" key="9">
    <source>
        <dbReference type="SAM" id="Phobius"/>
    </source>
</evidence>
<dbReference type="GO" id="GO:0005524">
    <property type="term" value="F:ATP binding"/>
    <property type="evidence" value="ECO:0007669"/>
    <property type="project" value="UniProtKB-KW"/>
</dbReference>
<keyword evidence="9" id="KW-1133">Transmembrane helix</keyword>
<dbReference type="InterPro" id="IPR011712">
    <property type="entry name" value="Sig_transdc_His_kin_sub3_dim/P"/>
</dbReference>
<dbReference type="AlphaFoldDB" id="A0AAU7VUR4"/>
<dbReference type="SMART" id="SM00387">
    <property type="entry name" value="HATPase_c"/>
    <property type="match status" value="1"/>
</dbReference>
<feature type="domain" description="Histidine kinase/HSP90-like ATPase" evidence="10">
    <location>
        <begin position="293"/>
        <end position="387"/>
    </location>
</feature>
<proteinExistence type="predicted"/>
<feature type="transmembrane region" description="Helical" evidence="9">
    <location>
        <begin position="72"/>
        <end position="91"/>
    </location>
</feature>
<name>A0AAU7VUR4_9MICO</name>
<keyword evidence="3" id="KW-0597">Phosphoprotein</keyword>
<feature type="transmembrane region" description="Helical" evidence="9">
    <location>
        <begin position="119"/>
        <end position="138"/>
    </location>
</feature>
<dbReference type="Gene3D" id="3.30.565.10">
    <property type="entry name" value="Histidine kinase-like ATPase, C-terminal domain"/>
    <property type="match status" value="1"/>
</dbReference>
<evidence type="ECO:0000313" key="11">
    <source>
        <dbReference type="EMBL" id="XBX77922.1"/>
    </source>
</evidence>
<accession>A0AAU7VUR4</accession>
<keyword evidence="4" id="KW-0808">Transferase</keyword>
<feature type="transmembrane region" description="Helical" evidence="9">
    <location>
        <begin position="45"/>
        <end position="65"/>
    </location>
</feature>
<dbReference type="Pfam" id="PF07730">
    <property type="entry name" value="HisKA_3"/>
    <property type="match status" value="1"/>
</dbReference>
<keyword evidence="5" id="KW-0547">Nucleotide-binding</keyword>
<organism evidence="11">
    <name type="scientific">Microbacterium sp. A8/3-1</name>
    <dbReference type="NCBI Taxonomy" id="3160749"/>
    <lineage>
        <taxon>Bacteria</taxon>
        <taxon>Bacillati</taxon>
        <taxon>Actinomycetota</taxon>
        <taxon>Actinomycetes</taxon>
        <taxon>Micrococcales</taxon>
        <taxon>Microbacteriaceae</taxon>
        <taxon>Microbacterium</taxon>
    </lineage>
</organism>
<gene>
    <name evidence="11" type="ORF">ABS642_18710</name>
</gene>
<feature type="transmembrane region" description="Helical" evidence="9">
    <location>
        <begin position="21"/>
        <end position="39"/>
    </location>
</feature>
<dbReference type="GO" id="GO:0000155">
    <property type="term" value="F:phosphorelay sensor kinase activity"/>
    <property type="evidence" value="ECO:0007669"/>
    <property type="project" value="InterPro"/>
</dbReference>